<gene>
    <name evidence="2" type="ORF">GEV37_05945</name>
</gene>
<feature type="transmembrane region" description="Helical" evidence="1">
    <location>
        <begin position="203"/>
        <end position="223"/>
    </location>
</feature>
<keyword evidence="1" id="KW-1133">Transmembrane helix</keyword>
<dbReference type="Proteomes" id="UP001319882">
    <property type="component" value="Unassembled WGS sequence"/>
</dbReference>
<dbReference type="NCBIfam" id="NF047767">
    <property type="entry name" value="LBF_2804_fam"/>
    <property type="match status" value="1"/>
</dbReference>
<dbReference type="EMBL" id="WHVL01000002">
    <property type="protein sequence ID" value="MCB8888660.1"/>
    <property type="molecule type" value="Genomic_DNA"/>
</dbReference>
<keyword evidence="3" id="KW-1185">Reference proteome</keyword>
<accession>A0ABS8DRE0</accession>
<evidence type="ECO:0000256" key="1">
    <source>
        <dbReference type="SAM" id="Phobius"/>
    </source>
</evidence>
<keyword evidence="1" id="KW-0812">Transmembrane</keyword>
<feature type="transmembrane region" description="Helical" evidence="1">
    <location>
        <begin position="92"/>
        <end position="112"/>
    </location>
</feature>
<evidence type="ECO:0000313" key="3">
    <source>
        <dbReference type="Proteomes" id="UP001319882"/>
    </source>
</evidence>
<dbReference type="RefSeq" id="WP_227389330.1">
    <property type="nucleotide sequence ID" value="NZ_JBHSCJ010000010.1"/>
</dbReference>
<evidence type="ECO:0000313" key="2">
    <source>
        <dbReference type="EMBL" id="MCB8888660.1"/>
    </source>
</evidence>
<sequence>MSLTRPDQAFAPSPDRAQRLASRYIARRLARTPPLAAPDPAALKRSRRFVILWAALAGIVSGTLIGGSEWWMRQVWVDNWEAMSLREQLPYWSAYMAFAGVITVLEIGFLYWNSLRGVARVVHFAGLDYQTTLPQPPTVELTVQGLTRIALEYPSPGSLIYGVDPHAYLHGWKLTLRALLYRLKVSMSSFLLRAVMRRLLGRLTLRGFIPMLMAPLYALWNAWIAARITREAYLLACGPRRIEELMQHLAHTPDQTRELLAQGVGEIIMRNHHPHPNLVLLLSRLLATLPERPTTLEVEWPRAQQAYAALEPDRQAELLAHLTQAVLLSGNYRGARKRFLQEVFARCQTPLSREFIAAQRATV</sequence>
<proteinExistence type="predicted"/>
<reference evidence="2 3" key="1">
    <citation type="journal article" date="2021" name="Sci. Rep.">
        <title>Genome analysis of a halophilic bacterium Halomonas malpeensis YU-PRIM-29(T) reveals its exopolysaccharide and pigment producing capabilities.</title>
        <authorList>
            <person name="Athmika"/>
            <person name="Ghate S.D."/>
            <person name="Arun A.B."/>
            <person name="Rao S.S."/>
            <person name="Kumar S.T.A."/>
            <person name="Kandiyil M.K."/>
            <person name="Saptami K."/>
            <person name="Rekha P.D."/>
        </authorList>
    </citation>
    <scope>NUCLEOTIDE SEQUENCE [LARGE SCALE GENOMIC DNA]</scope>
    <source>
        <strain evidence="3">prim 29</strain>
    </source>
</reference>
<comment type="caution">
    <text evidence="2">The sequence shown here is derived from an EMBL/GenBank/DDBJ whole genome shotgun (WGS) entry which is preliminary data.</text>
</comment>
<keyword evidence="1" id="KW-0472">Membrane</keyword>
<feature type="transmembrane region" description="Helical" evidence="1">
    <location>
        <begin position="50"/>
        <end position="72"/>
    </location>
</feature>
<protein>
    <submittedName>
        <fullName evidence="2">Uncharacterized protein</fullName>
    </submittedName>
</protein>
<name>A0ABS8DRE0_9GAMM</name>
<organism evidence="2 3">
    <name type="scientific">Vreelandella malpeensis</name>
    <dbReference type="NCBI Taxonomy" id="1172368"/>
    <lineage>
        <taxon>Bacteria</taxon>
        <taxon>Pseudomonadati</taxon>
        <taxon>Pseudomonadota</taxon>
        <taxon>Gammaproteobacteria</taxon>
        <taxon>Oceanospirillales</taxon>
        <taxon>Halomonadaceae</taxon>
        <taxon>Vreelandella</taxon>
    </lineage>
</organism>